<keyword evidence="1" id="KW-0472">Membrane</keyword>
<proteinExistence type="predicted"/>
<dbReference type="InterPro" id="IPR012171">
    <property type="entry name" value="Fatty_acid_desaturase"/>
</dbReference>
<organism evidence="3 4">
    <name type="scientific">Sneathiella chinensis</name>
    <dbReference type="NCBI Taxonomy" id="349750"/>
    <lineage>
        <taxon>Bacteria</taxon>
        <taxon>Pseudomonadati</taxon>
        <taxon>Pseudomonadota</taxon>
        <taxon>Alphaproteobacteria</taxon>
        <taxon>Sneathiellales</taxon>
        <taxon>Sneathiellaceae</taxon>
        <taxon>Sneathiella</taxon>
    </lineage>
</organism>
<reference evidence="3" key="1">
    <citation type="journal article" date="2014" name="Int. J. Syst. Evol. Microbiol.">
        <title>Complete genome of a new Firmicutes species belonging to the dominant human colonic microbiota ('Ruminococcus bicirculans') reveals two chromosomes and a selective capacity to utilize plant glucans.</title>
        <authorList>
            <consortium name="NISC Comparative Sequencing Program"/>
            <person name="Wegmann U."/>
            <person name="Louis P."/>
            <person name="Goesmann A."/>
            <person name="Henrissat B."/>
            <person name="Duncan S.H."/>
            <person name="Flint H.J."/>
        </authorList>
    </citation>
    <scope>NUCLEOTIDE SEQUENCE</scope>
    <source>
        <strain evidence="3">NBRC 103408</strain>
    </source>
</reference>
<name>A0ABQ5U2E1_9PROT</name>
<dbReference type="EMBL" id="BSNF01000001">
    <property type="protein sequence ID" value="GLQ05908.1"/>
    <property type="molecule type" value="Genomic_DNA"/>
</dbReference>
<gene>
    <name evidence="3" type="ORF">GCM10007924_11290</name>
</gene>
<accession>A0ABQ5U2E1</accession>
<dbReference type="PANTHER" id="PTHR19353">
    <property type="entry name" value="FATTY ACID DESATURASE 2"/>
    <property type="match status" value="1"/>
</dbReference>
<reference evidence="3" key="2">
    <citation type="submission" date="2023-01" db="EMBL/GenBank/DDBJ databases">
        <title>Draft genome sequence of Sneathiella chinensis strain NBRC 103408.</title>
        <authorList>
            <person name="Sun Q."/>
            <person name="Mori K."/>
        </authorList>
    </citation>
    <scope>NUCLEOTIDE SEQUENCE</scope>
    <source>
        <strain evidence="3">NBRC 103408</strain>
    </source>
</reference>
<keyword evidence="1" id="KW-0812">Transmembrane</keyword>
<sequence>MYNDADATMLSTPVSDAEISREQAKQWSQTAKQFAKPQTTKSILQLVYTLVPLIGLWVAMLLLVDKALWLTLLLAIPAAAFTVRLFIIQHDCGHHSYFHSRKMNDILGTLIGMITLTPHNYWRRSHNIHHATCGDLGKRGIGDIQLLTVEEYKNLSFWKRVGYRLYRNPLVFLGIGPIYLFVIKYRFPFDMIRREPQLLAGIMLTNVGIVGTIVALGLGFGFKEVFLVQGPIVLLSSAIGVWLFFVQHQFERTYWRAGKEWEFREASLLASSFYDLPQPLRWLSGNIGIHHIHHLSCRIPSYRLGQCLSALPRLKSLNRIGFWESLACFRLALWDDAAGRLVSFRSLRRGA</sequence>
<feature type="transmembrane region" description="Helical" evidence="1">
    <location>
        <begin position="170"/>
        <end position="187"/>
    </location>
</feature>
<dbReference type="Pfam" id="PF00487">
    <property type="entry name" value="FA_desaturase"/>
    <property type="match status" value="1"/>
</dbReference>
<dbReference type="Proteomes" id="UP001161409">
    <property type="component" value="Unassembled WGS sequence"/>
</dbReference>
<evidence type="ECO:0000256" key="1">
    <source>
        <dbReference type="SAM" id="Phobius"/>
    </source>
</evidence>
<protein>
    <submittedName>
        <fullName evidence="3">Fatty acid desaturase</fullName>
    </submittedName>
</protein>
<feature type="transmembrane region" description="Helical" evidence="1">
    <location>
        <begin position="226"/>
        <end position="246"/>
    </location>
</feature>
<evidence type="ECO:0000313" key="3">
    <source>
        <dbReference type="EMBL" id="GLQ05908.1"/>
    </source>
</evidence>
<evidence type="ECO:0000313" key="4">
    <source>
        <dbReference type="Proteomes" id="UP001161409"/>
    </source>
</evidence>
<dbReference type="CDD" id="cd03507">
    <property type="entry name" value="Delta12-FADS-like"/>
    <property type="match status" value="1"/>
</dbReference>
<dbReference type="PANTHER" id="PTHR19353:SF73">
    <property type="entry name" value="FATTY ACID DESATURASE"/>
    <property type="match status" value="1"/>
</dbReference>
<keyword evidence="4" id="KW-1185">Reference proteome</keyword>
<dbReference type="InterPro" id="IPR005804">
    <property type="entry name" value="FA_desaturase_dom"/>
</dbReference>
<comment type="caution">
    <text evidence="3">The sequence shown here is derived from an EMBL/GenBank/DDBJ whole genome shotgun (WGS) entry which is preliminary data.</text>
</comment>
<keyword evidence="1" id="KW-1133">Transmembrane helix</keyword>
<evidence type="ECO:0000259" key="2">
    <source>
        <dbReference type="Pfam" id="PF00487"/>
    </source>
</evidence>
<feature type="transmembrane region" description="Helical" evidence="1">
    <location>
        <begin position="68"/>
        <end position="86"/>
    </location>
</feature>
<feature type="domain" description="Fatty acid desaturase" evidence="2">
    <location>
        <begin position="68"/>
        <end position="307"/>
    </location>
</feature>
<feature type="transmembrane region" description="Helical" evidence="1">
    <location>
        <begin position="199"/>
        <end position="220"/>
    </location>
</feature>
<feature type="transmembrane region" description="Helical" evidence="1">
    <location>
        <begin position="42"/>
        <end position="62"/>
    </location>
</feature>